<name>A0AAV9UK15_9PEZI</name>
<proteinExistence type="predicted"/>
<evidence type="ECO:0000256" key="1">
    <source>
        <dbReference type="SAM" id="MobiDB-lite"/>
    </source>
</evidence>
<dbReference type="Proteomes" id="UP001373714">
    <property type="component" value="Unassembled WGS sequence"/>
</dbReference>
<evidence type="ECO:0000256" key="2">
    <source>
        <dbReference type="SAM" id="SignalP"/>
    </source>
</evidence>
<organism evidence="3 4">
    <name type="scientific">Orbilia blumenaviensis</name>
    <dbReference type="NCBI Taxonomy" id="1796055"/>
    <lineage>
        <taxon>Eukaryota</taxon>
        <taxon>Fungi</taxon>
        <taxon>Dikarya</taxon>
        <taxon>Ascomycota</taxon>
        <taxon>Pezizomycotina</taxon>
        <taxon>Orbiliomycetes</taxon>
        <taxon>Orbiliales</taxon>
        <taxon>Orbiliaceae</taxon>
        <taxon>Orbilia</taxon>
    </lineage>
</organism>
<comment type="caution">
    <text evidence="3">The sequence shown here is derived from an EMBL/GenBank/DDBJ whole genome shotgun (WGS) entry which is preliminary data.</text>
</comment>
<sequence>MRFLLSVILFSVSLLFSFTSASTAADLSKRTGYSKTLTVTKILQLLKCHRASASAFCSSYLHYNNVKSVKPKTITKTKTKTNTRTVVVTKTSTWTSVTTVVDCTVTDPYVYDTTTLFVGPATTVTEVRVVSTSLSLIFGGPIISAEDFKKNKKAKRALKFPTATLSHAHPSSLSKACSSLVGPKPSPPKPSTKTATKTITKTTTKTSAVTKFAIKTSTETACSATEFTLILATETAASTTLFSEGFKTVTVSTTTETINYFCYPLGLGCATWVPTPCCPGTCESIAGRGPICVPTDAAEKEAFIGGLGGNLPQ</sequence>
<dbReference type="EMBL" id="JAVHNS010000010">
    <property type="protein sequence ID" value="KAK6342057.1"/>
    <property type="molecule type" value="Genomic_DNA"/>
</dbReference>
<gene>
    <name evidence="3" type="ORF">TWF730_001539</name>
</gene>
<protein>
    <submittedName>
        <fullName evidence="3">Uncharacterized protein</fullName>
    </submittedName>
</protein>
<keyword evidence="2" id="KW-0732">Signal</keyword>
<reference evidence="3 4" key="1">
    <citation type="submission" date="2019-10" db="EMBL/GenBank/DDBJ databases">
        <authorList>
            <person name="Palmer J.M."/>
        </authorList>
    </citation>
    <scope>NUCLEOTIDE SEQUENCE [LARGE SCALE GENOMIC DNA]</scope>
    <source>
        <strain evidence="3 4">TWF730</strain>
    </source>
</reference>
<feature type="chain" id="PRO_5043451895" evidence="2">
    <location>
        <begin position="25"/>
        <end position="313"/>
    </location>
</feature>
<feature type="compositionally biased region" description="Polar residues" evidence="1">
    <location>
        <begin position="168"/>
        <end position="177"/>
    </location>
</feature>
<keyword evidence="4" id="KW-1185">Reference proteome</keyword>
<evidence type="ECO:0000313" key="4">
    <source>
        <dbReference type="Proteomes" id="UP001373714"/>
    </source>
</evidence>
<feature type="signal peptide" evidence="2">
    <location>
        <begin position="1"/>
        <end position="24"/>
    </location>
</feature>
<dbReference type="AlphaFoldDB" id="A0AAV9UK15"/>
<feature type="region of interest" description="Disordered" evidence="1">
    <location>
        <begin position="168"/>
        <end position="197"/>
    </location>
</feature>
<evidence type="ECO:0000313" key="3">
    <source>
        <dbReference type="EMBL" id="KAK6342057.1"/>
    </source>
</evidence>
<accession>A0AAV9UK15</accession>